<dbReference type="SUPFAM" id="SSF54695">
    <property type="entry name" value="POZ domain"/>
    <property type="match status" value="1"/>
</dbReference>
<dbReference type="EMBL" id="JABFUD020000013">
    <property type="protein sequence ID" value="KAI5071956.1"/>
    <property type="molecule type" value="Genomic_DNA"/>
</dbReference>
<gene>
    <name evidence="5" type="ORF">GOP47_0013829</name>
    <name evidence="6" type="ORF">GOP47_0014207</name>
</gene>
<comment type="caution">
    <text evidence="6">The sequence shown here is derived from an EMBL/GenBank/DDBJ whole genome shotgun (WGS) entry which is preliminary data.</text>
</comment>
<dbReference type="EMBL" id="JABFUD020000013">
    <property type="protein sequence ID" value="KAI5071578.1"/>
    <property type="molecule type" value="Genomic_DNA"/>
</dbReference>
<evidence type="ECO:0000256" key="3">
    <source>
        <dbReference type="SAM" id="MobiDB-lite"/>
    </source>
</evidence>
<dbReference type="Gene3D" id="3.30.710.10">
    <property type="entry name" value="Potassium Channel Kv1.1, Chain A"/>
    <property type="match status" value="1"/>
</dbReference>
<keyword evidence="2" id="KW-0833">Ubl conjugation pathway</keyword>
<dbReference type="PROSITE" id="PS51649">
    <property type="entry name" value="NPH3"/>
    <property type="match status" value="1"/>
</dbReference>
<sequence>MKYMKLGSKPDIFQTSNNIVTVSCELASDITFQVEDIVLKLHKFPLLSKCSRLQSVTVDATLEEAVVRLDDIPGGVKAFELCAKFCYGISITLNAYNVICVRCAADYLGMTEEVEKGNLMFKLEVFLSSSIFKSWKDSIIALKTTKSLLPWSQDLQIVSRCIDSIASRTSVDPSKVDWSYTYTRKLPKNGITKTSSPVQNGTPNNHHYRPTPAPKDWWAEDICDLEIDFFFRVMVAIKTKGRMSHKLIGEALRVYSYRWLPGISKEHKAGFDSSGNRAKSSSLELVESGAAKHKLMLETIIGLLPNEKGSCSCSFMSRLLKAATILGVDDSSKMDLAKRIGLQLEEASLNDILVPSLSYANDTLYDVDLVHRIVDHFLLQDHTPSSSPVGHHPNRNYEKRRSLSADHLDFLASNVSAASPAAKVKVAKLIDAYLAEIARDLNLPLAKFIALAESIPEFARPVHDGLYRAIDIYLKEHPGLSKSERKKLCKLMDCKKLSMDACMHAAQNERLPLRVVVQVLFYEQVRTAMAGGILISDLPNNVKSLLPQAESSSEEHNEDAIVAQNNGHTQEEEWASVNNGFVARTGNGTSVNGTVGRAESTKGNVRQHEVFALKQSKARNLFSNSKRMLNRLLSVKHGSSAGSKDSDISKSSESSVSSVPSKAEMENTTPATATINIIRRRRHSIS</sequence>
<dbReference type="AlphaFoldDB" id="A0A9D4UQQ4"/>
<feature type="region of interest" description="Disordered" evidence="3">
    <location>
        <begin position="636"/>
        <end position="674"/>
    </location>
</feature>
<proteinExistence type="predicted"/>
<dbReference type="PROSITE" id="PS51257">
    <property type="entry name" value="PROKAR_LIPOPROTEIN"/>
    <property type="match status" value="1"/>
</dbReference>
<feature type="compositionally biased region" description="Low complexity" evidence="3">
    <location>
        <begin position="651"/>
        <end position="674"/>
    </location>
</feature>
<dbReference type="InterPro" id="IPR027356">
    <property type="entry name" value="NPH3_dom"/>
</dbReference>
<dbReference type="Pfam" id="PF03000">
    <property type="entry name" value="NPH3"/>
    <property type="match status" value="1"/>
</dbReference>
<dbReference type="PANTHER" id="PTHR32370">
    <property type="entry name" value="OS12G0117600 PROTEIN"/>
    <property type="match status" value="1"/>
</dbReference>
<evidence type="ECO:0000313" key="6">
    <source>
        <dbReference type="EMBL" id="KAI5071956.1"/>
    </source>
</evidence>
<protein>
    <recommendedName>
        <fullName evidence="4">NPH3 domain-containing protein</fullName>
    </recommendedName>
</protein>
<name>A0A9D4UQQ4_ADICA</name>
<evidence type="ECO:0000256" key="1">
    <source>
        <dbReference type="ARBA" id="ARBA00004906"/>
    </source>
</evidence>
<evidence type="ECO:0000313" key="5">
    <source>
        <dbReference type="EMBL" id="KAI5071578.1"/>
    </source>
</evidence>
<comment type="pathway">
    <text evidence="1">Protein modification; protein ubiquitination.</text>
</comment>
<dbReference type="OrthoDB" id="624345at2759"/>
<evidence type="ECO:0000259" key="4">
    <source>
        <dbReference type="PROSITE" id="PS51649"/>
    </source>
</evidence>
<accession>A0A9D4UQQ4</accession>
<keyword evidence="7" id="KW-1185">Reference proteome</keyword>
<organism evidence="6 7">
    <name type="scientific">Adiantum capillus-veneris</name>
    <name type="common">Maidenhair fern</name>
    <dbReference type="NCBI Taxonomy" id="13818"/>
    <lineage>
        <taxon>Eukaryota</taxon>
        <taxon>Viridiplantae</taxon>
        <taxon>Streptophyta</taxon>
        <taxon>Embryophyta</taxon>
        <taxon>Tracheophyta</taxon>
        <taxon>Polypodiopsida</taxon>
        <taxon>Polypodiidae</taxon>
        <taxon>Polypodiales</taxon>
        <taxon>Pteridineae</taxon>
        <taxon>Pteridaceae</taxon>
        <taxon>Vittarioideae</taxon>
        <taxon>Adiantum</taxon>
    </lineage>
</organism>
<dbReference type="InterPro" id="IPR043454">
    <property type="entry name" value="NPH3/RPT2-like"/>
</dbReference>
<reference evidence="6" key="1">
    <citation type="submission" date="2021-01" db="EMBL/GenBank/DDBJ databases">
        <title>Adiantum capillus-veneris genome.</title>
        <authorList>
            <person name="Fang Y."/>
            <person name="Liao Q."/>
        </authorList>
    </citation>
    <scope>NUCLEOTIDE SEQUENCE</scope>
    <source>
        <strain evidence="6">H3</strain>
        <tissue evidence="6">Leaf</tissue>
    </source>
</reference>
<dbReference type="Proteomes" id="UP000886520">
    <property type="component" value="Chromosome 13"/>
</dbReference>
<evidence type="ECO:0000256" key="2">
    <source>
        <dbReference type="ARBA" id="ARBA00022786"/>
    </source>
</evidence>
<feature type="domain" description="NPH3" evidence="4">
    <location>
        <begin position="216"/>
        <end position="526"/>
    </location>
</feature>
<dbReference type="InterPro" id="IPR011333">
    <property type="entry name" value="SKP1/BTB/POZ_sf"/>
</dbReference>
<evidence type="ECO:0000313" key="7">
    <source>
        <dbReference type="Proteomes" id="UP000886520"/>
    </source>
</evidence>